<accession>A0A2G8JHI4</accession>
<feature type="region of interest" description="Disordered" evidence="10">
    <location>
        <begin position="319"/>
        <end position="338"/>
    </location>
</feature>
<dbReference type="SMR" id="A0A2G8JHI4"/>
<keyword evidence="13" id="KW-1185">Reference proteome</keyword>
<dbReference type="InterPro" id="IPR013087">
    <property type="entry name" value="Znf_C2H2_type"/>
</dbReference>
<feature type="domain" description="C2H2-type" evidence="11">
    <location>
        <begin position="294"/>
        <end position="324"/>
    </location>
</feature>
<evidence type="ECO:0000259" key="11">
    <source>
        <dbReference type="PROSITE" id="PS50157"/>
    </source>
</evidence>
<dbReference type="PANTHER" id="PTHR24388">
    <property type="entry name" value="ZINC FINGER PROTEIN"/>
    <property type="match status" value="1"/>
</dbReference>
<evidence type="ECO:0000256" key="3">
    <source>
        <dbReference type="ARBA" id="ARBA00022737"/>
    </source>
</evidence>
<dbReference type="PANTHER" id="PTHR24388:SF54">
    <property type="entry name" value="PROTEIN ESCARGOT"/>
    <property type="match status" value="1"/>
</dbReference>
<dbReference type="AlphaFoldDB" id="A0A2G8JHI4"/>
<dbReference type="Gene3D" id="3.30.160.60">
    <property type="entry name" value="Classic Zinc Finger"/>
    <property type="match status" value="4"/>
</dbReference>
<dbReference type="FunFam" id="3.30.160.60:FF:000043">
    <property type="entry name" value="Scratch family zinc finger 2"/>
    <property type="match status" value="1"/>
</dbReference>
<keyword evidence="7" id="KW-0539">Nucleus</keyword>
<dbReference type="EMBL" id="MRZV01001956">
    <property type="protein sequence ID" value="PIK35216.1"/>
    <property type="molecule type" value="Genomic_DNA"/>
</dbReference>
<keyword evidence="6" id="KW-0238">DNA-binding</keyword>
<dbReference type="GO" id="GO:0000981">
    <property type="term" value="F:DNA-binding transcription factor activity, RNA polymerase II-specific"/>
    <property type="evidence" value="ECO:0007669"/>
    <property type="project" value="TreeGrafter"/>
</dbReference>
<evidence type="ECO:0000313" key="12">
    <source>
        <dbReference type="EMBL" id="PIK35216.1"/>
    </source>
</evidence>
<dbReference type="GO" id="GO:0000978">
    <property type="term" value="F:RNA polymerase II cis-regulatory region sequence-specific DNA binding"/>
    <property type="evidence" value="ECO:0007669"/>
    <property type="project" value="TreeGrafter"/>
</dbReference>
<evidence type="ECO:0000256" key="5">
    <source>
        <dbReference type="ARBA" id="ARBA00022833"/>
    </source>
</evidence>
<dbReference type="FunFam" id="3.30.160.60:FF:000085">
    <property type="entry name" value="Snail zinc finger protein"/>
    <property type="match status" value="1"/>
</dbReference>
<feature type="domain" description="C2H2-type" evidence="11">
    <location>
        <begin position="266"/>
        <end position="293"/>
    </location>
</feature>
<keyword evidence="2" id="KW-0479">Metal-binding</keyword>
<feature type="domain" description="C2H2-type" evidence="11">
    <location>
        <begin position="238"/>
        <end position="265"/>
    </location>
</feature>
<evidence type="ECO:0000256" key="1">
    <source>
        <dbReference type="ARBA" id="ARBA00004123"/>
    </source>
</evidence>
<keyword evidence="4 9" id="KW-0863">Zinc-finger</keyword>
<dbReference type="Proteomes" id="UP000230750">
    <property type="component" value="Unassembled WGS sequence"/>
</dbReference>
<dbReference type="SMART" id="SM00355">
    <property type="entry name" value="ZnF_C2H2"/>
    <property type="match status" value="5"/>
</dbReference>
<comment type="similarity">
    <text evidence="8">Belongs to the snail C2H2-type zinc-finger protein family.</text>
</comment>
<dbReference type="PROSITE" id="PS00028">
    <property type="entry name" value="ZINC_FINGER_C2H2_1"/>
    <property type="match status" value="3"/>
</dbReference>
<proteinExistence type="inferred from homology"/>
<dbReference type="OrthoDB" id="5428132at2759"/>
<dbReference type="InterPro" id="IPR036236">
    <property type="entry name" value="Znf_C2H2_sf"/>
</dbReference>
<evidence type="ECO:0000256" key="6">
    <source>
        <dbReference type="ARBA" id="ARBA00023125"/>
    </source>
</evidence>
<sequence>MPRSFLVKSQGYRDKEKKRGLGIAKLVYDPTRAVTVVTTLAKPEPRRPIINYVQSSINPTRWYQSWISTPAISTSCEVTTPPSYSCTETKDVGYLRKPSTSPPFFRPFLPLPVSSRSRALSPLLFGGARHLQINSSCFPSSDEESRLSSPGSDCGETFQEKKAFDRRLITGNSRKSTQKLKCPGCGKEYCTAGGLSKHQQTQCRAGQNGRTFQCKYCSKEYTALGALKMHLRTHTLPCKCTICGKAFSRPWLLQGHIRTHTGEKPFSCQHCQRAFADRSNLRAHLQTHSHVKRYSCSLCTRTFSRMSLLNKHTKSGCDRIRVNPQTPSNPMNDQTMLA</sequence>
<dbReference type="GO" id="GO:0008270">
    <property type="term" value="F:zinc ion binding"/>
    <property type="evidence" value="ECO:0007669"/>
    <property type="project" value="UniProtKB-KW"/>
</dbReference>
<dbReference type="InterPro" id="IPR050527">
    <property type="entry name" value="Snail/Krueppel_Znf"/>
</dbReference>
<evidence type="ECO:0000256" key="8">
    <source>
        <dbReference type="ARBA" id="ARBA00037948"/>
    </source>
</evidence>
<feature type="compositionally biased region" description="Polar residues" evidence="10">
    <location>
        <begin position="323"/>
        <end position="338"/>
    </location>
</feature>
<evidence type="ECO:0000256" key="7">
    <source>
        <dbReference type="ARBA" id="ARBA00023242"/>
    </source>
</evidence>
<dbReference type="SUPFAM" id="SSF57667">
    <property type="entry name" value="beta-beta-alpha zinc fingers"/>
    <property type="match status" value="3"/>
</dbReference>
<keyword evidence="5" id="KW-0862">Zinc</keyword>
<organism evidence="12 13">
    <name type="scientific">Stichopus japonicus</name>
    <name type="common">Sea cucumber</name>
    <dbReference type="NCBI Taxonomy" id="307972"/>
    <lineage>
        <taxon>Eukaryota</taxon>
        <taxon>Metazoa</taxon>
        <taxon>Echinodermata</taxon>
        <taxon>Eleutherozoa</taxon>
        <taxon>Echinozoa</taxon>
        <taxon>Holothuroidea</taxon>
        <taxon>Aspidochirotacea</taxon>
        <taxon>Aspidochirotida</taxon>
        <taxon>Stichopodidae</taxon>
        <taxon>Apostichopus</taxon>
    </lineage>
</organism>
<protein>
    <submittedName>
        <fullName evidence="12">Snail</fullName>
    </submittedName>
</protein>
<evidence type="ECO:0000256" key="9">
    <source>
        <dbReference type="PROSITE-ProRule" id="PRU00042"/>
    </source>
</evidence>
<dbReference type="PROSITE" id="PS50157">
    <property type="entry name" value="ZINC_FINGER_C2H2_2"/>
    <property type="match status" value="4"/>
</dbReference>
<dbReference type="GO" id="GO:0005634">
    <property type="term" value="C:nucleus"/>
    <property type="evidence" value="ECO:0007669"/>
    <property type="project" value="UniProtKB-SubCell"/>
</dbReference>
<name>A0A2G8JHI4_STIJA</name>
<evidence type="ECO:0000256" key="4">
    <source>
        <dbReference type="ARBA" id="ARBA00022771"/>
    </source>
</evidence>
<evidence type="ECO:0000256" key="2">
    <source>
        <dbReference type="ARBA" id="ARBA00022723"/>
    </source>
</evidence>
<dbReference type="Pfam" id="PF00096">
    <property type="entry name" value="zf-C2H2"/>
    <property type="match status" value="5"/>
</dbReference>
<evidence type="ECO:0000256" key="10">
    <source>
        <dbReference type="SAM" id="MobiDB-lite"/>
    </source>
</evidence>
<comment type="caution">
    <text evidence="12">The sequence shown here is derived from an EMBL/GenBank/DDBJ whole genome shotgun (WGS) entry which is preliminary data.</text>
</comment>
<comment type="subcellular location">
    <subcellularLocation>
        <location evidence="1">Nucleus</location>
    </subcellularLocation>
</comment>
<dbReference type="STRING" id="307972.A0A2G8JHI4"/>
<reference evidence="12 13" key="1">
    <citation type="journal article" date="2017" name="PLoS Biol.">
        <title>The sea cucumber genome provides insights into morphological evolution and visceral regeneration.</title>
        <authorList>
            <person name="Zhang X."/>
            <person name="Sun L."/>
            <person name="Yuan J."/>
            <person name="Sun Y."/>
            <person name="Gao Y."/>
            <person name="Zhang L."/>
            <person name="Li S."/>
            <person name="Dai H."/>
            <person name="Hamel J.F."/>
            <person name="Liu C."/>
            <person name="Yu Y."/>
            <person name="Liu S."/>
            <person name="Lin W."/>
            <person name="Guo K."/>
            <person name="Jin S."/>
            <person name="Xu P."/>
            <person name="Storey K.B."/>
            <person name="Huan P."/>
            <person name="Zhang T."/>
            <person name="Zhou Y."/>
            <person name="Zhang J."/>
            <person name="Lin C."/>
            <person name="Li X."/>
            <person name="Xing L."/>
            <person name="Huo D."/>
            <person name="Sun M."/>
            <person name="Wang L."/>
            <person name="Mercier A."/>
            <person name="Li F."/>
            <person name="Yang H."/>
            <person name="Xiang J."/>
        </authorList>
    </citation>
    <scope>NUCLEOTIDE SEQUENCE [LARGE SCALE GENOMIC DNA]</scope>
    <source>
        <strain evidence="12">Shaxun</strain>
        <tissue evidence="12">Muscle</tissue>
    </source>
</reference>
<gene>
    <name evidence="12" type="ORF">BSL78_27961</name>
</gene>
<evidence type="ECO:0000313" key="13">
    <source>
        <dbReference type="Proteomes" id="UP000230750"/>
    </source>
</evidence>
<keyword evidence="3" id="KW-0677">Repeat</keyword>
<feature type="domain" description="C2H2-type" evidence="11">
    <location>
        <begin position="212"/>
        <end position="235"/>
    </location>
</feature>